<dbReference type="Proteomes" id="UP000324222">
    <property type="component" value="Unassembled WGS sequence"/>
</dbReference>
<name>A0A5B7JJT5_PORTR</name>
<proteinExistence type="predicted"/>
<protein>
    <submittedName>
        <fullName evidence="1">Uncharacterized protein</fullName>
    </submittedName>
</protein>
<sequence length="193" mass="21880">MVRATQLTLHDVDLVGRGEDRRVEGYMDPPPWAAAAATIHITPLPCKKTQCPREMLLARANDTFLQTGTAGTRVYYRDGSVDPNTALRRTPVKDNVRLITMTRLLLSRLKNEGKRVTLDMDSQSYRFQQIKKLARSATTQRTRKQRRDAEAHSATLQWQALATNGEPLVLPSSISRCDRVSIHRLRLGYPTVR</sequence>
<dbReference type="AlphaFoldDB" id="A0A5B7JJT5"/>
<evidence type="ECO:0000313" key="1">
    <source>
        <dbReference type="EMBL" id="MPC94633.1"/>
    </source>
</evidence>
<dbReference type="EMBL" id="VSRR010099358">
    <property type="protein sequence ID" value="MPC94633.1"/>
    <property type="molecule type" value="Genomic_DNA"/>
</dbReference>
<evidence type="ECO:0000313" key="2">
    <source>
        <dbReference type="Proteomes" id="UP000324222"/>
    </source>
</evidence>
<reference evidence="1 2" key="1">
    <citation type="submission" date="2019-05" db="EMBL/GenBank/DDBJ databases">
        <title>Another draft genome of Portunus trituberculatus and its Hox gene families provides insights of decapod evolution.</title>
        <authorList>
            <person name="Jeong J.-H."/>
            <person name="Song I."/>
            <person name="Kim S."/>
            <person name="Choi T."/>
            <person name="Kim D."/>
            <person name="Ryu S."/>
            <person name="Kim W."/>
        </authorList>
    </citation>
    <scope>NUCLEOTIDE SEQUENCE [LARGE SCALE GENOMIC DNA]</scope>
    <source>
        <tissue evidence="1">Muscle</tissue>
    </source>
</reference>
<dbReference type="OrthoDB" id="6366904at2759"/>
<keyword evidence="2" id="KW-1185">Reference proteome</keyword>
<comment type="caution">
    <text evidence="1">The sequence shown here is derived from an EMBL/GenBank/DDBJ whole genome shotgun (WGS) entry which is preliminary data.</text>
</comment>
<organism evidence="1 2">
    <name type="scientific">Portunus trituberculatus</name>
    <name type="common">Swimming crab</name>
    <name type="synonym">Neptunus trituberculatus</name>
    <dbReference type="NCBI Taxonomy" id="210409"/>
    <lineage>
        <taxon>Eukaryota</taxon>
        <taxon>Metazoa</taxon>
        <taxon>Ecdysozoa</taxon>
        <taxon>Arthropoda</taxon>
        <taxon>Crustacea</taxon>
        <taxon>Multicrustacea</taxon>
        <taxon>Malacostraca</taxon>
        <taxon>Eumalacostraca</taxon>
        <taxon>Eucarida</taxon>
        <taxon>Decapoda</taxon>
        <taxon>Pleocyemata</taxon>
        <taxon>Brachyura</taxon>
        <taxon>Eubrachyura</taxon>
        <taxon>Portunoidea</taxon>
        <taxon>Portunidae</taxon>
        <taxon>Portuninae</taxon>
        <taxon>Portunus</taxon>
    </lineage>
</organism>
<gene>
    <name evidence="1" type="ORF">E2C01_089811</name>
</gene>
<accession>A0A5B7JJT5</accession>